<dbReference type="Proteomes" id="UP001277761">
    <property type="component" value="Unassembled WGS sequence"/>
</dbReference>
<dbReference type="RefSeq" id="WP_319954332.1">
    <property type="nucleotide sequence ID" value="NZ_JAXAVX010000005.1"/>
</dbReference>
<comment type="caution">
    <text evidence="1">The sequence shown here is derived from an EMBL/GenBank/DDBJ whole genome shotgun (WGS) entry which is preliminary data.</text>
</comment>
<accession>A0ABU4VMK3</accession>
<evidence type="ECO:0000313" key="2">
    <source>
        <dbReference type="Proteomes" id="UP001277761"/>
    </source>
</evidence>
<dbReference type="Gene3D" id="1.10.1220.10">
    <property type="entry name" value="Met repressor-like"/>
    <property type="match status" value="1"/>
</dbReference>
<organism evidence="1 2">
    <name type="scientific">Patulibacter brassicae</name>
    <dbReference type="NCBI Taxonomy" id="1705717"/>
    <lineage>
        <taxon>Bacteria</taxon>
        <taxon>Bacillati</taxon>
        <taxon>Actinomycetota</taxon>
        <taxon>Thermoleophilia</taxon>
        <taxon>Solirubrobacterales</taxon>
        <taxon>Patulibacteraceae</taxon>
        <taxon>Patulibacter</taxon>
    </lineage>
</organism>
<evidence type="ECO:0000313" key="1">
    <source>
        <dbReference type="EMBL" id="MDX8152176.1"/>
    </source>
</evidence>
<dbReference type="InterPro" id="IPR013321">
    <property type="entry name" value="Arc_rbn_hlx_hlx"/>
</dbReference>
<sequence length="80" mass="8587">MKTAISVPDQTFARVDDAAARLGVSRSEFYARAAERWLAELERASVTARIDAVLADAGDDGADDAFVAEAARRTAARSSW</sequence>
<dbReference type="EMBL" id="JAXAVX010000005">
    <property type="protein sequence ID" value="MDX8152176.1"/>
    <property type="molecule type" value="Genomic_DNA"/>
</dbReference>
<name>A0ABU4VMK3_9ACTN</name>
<gene>
    <name evidence="1" type="ORF">SK069_11265</name>
</gene>
<keyword evidence="2" id="KW-1185">Reference proteome</keyword>
<proteinExistence type="predicted"/>
<protein>
    <submittedName>
        <fullName evidence="1">Ribbon-helix-helix protein, CopG family</fullName>
    </submittedName>
</protein>
<reference evidence="1 2" key="1">
    <citation type="submission" date="2023-11" db="EMBL/GenBank/DDBJ databases">
        <authorList>
            <person name="Xu M."/>
            <person name="Jiang T."/>
        </authorList>
    </citation>
    <scope>NUCLEOTIDE SEQUENCE [LARGE SCALE GENOMIC DNA]</scope>
    <source>
        <strain evidence="1 2">SD</strain>
    </source>
</reference>